<sequence>MSIAKVSSADDSLVIHFDTENRRINAYTLASVLVSIADAAKAANLDLNPGYDVEVVVEAIGPGSFRAKISTLHSKVGNLFSRQNFKAIVLGVISSFIYQQVFSVNDGVKVTVNTDEVVIEQGDDRVIVPRVVYESTQQAERNPQFRGAVARTFETLRADEGIRGIGFVADIDSPPPSVLLRREAIEKISLDGDIVPDTRPITERCMLQIVKAILDRGRRKWEFMWRGVKISAPISDPEFYDRFFAHKITIAPGDFLDVNLKIVQAKDPETGIYSNVGYEVVEVFQHEPRIRQIPLTDPGEE</sequence>
<dbReference type="RefSeq" id="WP_425346643.1">
    <property type="nucleotide sequence ID" value="NZ_JBGUBD010000011.1"/>
</dbReference>
<protein>
    <submittedName>
        <fullName evidence="1">Uncharacterized protein</fullName>
    </submittedName>
</protein>
<dbReference type="EMBL" id="JBGUBD010000011">
    <property type="protein sequence ID" value="MFA9479720.1"/>
    <property type="molecule type" value="Genomic_DNA"/>
</dbReference>
<name>A0ABV4U7Z3_9BACT</name>
<evidence type="ECO:0000313" key="1">
    <source>
        <dbReference type="EMBL" id="MFA9479720.1"/>
    </source>
</evidence>
<reference evidence="1 2" key="1">
    <citation type="submission" date="2024-08" db="EMBL/GenBank/DDBJ databases">
        <title>Whole-genome sequencing of halo(alkali)philic microorganisms from hypersaline lakes.</title>
        <authorList>
            <person name="Sorokin D.Y."/>
            <person name="Merkel A.Y."/>
            <person name="Messina E."/>
            <person name="Yakimov M."/>
        </authorList>
    </citation>
    <scope>NUCLEOTIDE SEQUENCE [LARGE SCALE GENOMIC DNA]</scope>
    <source>
        <strain evidence="1 2">AB-hyl4</strain>
    </source>
</reference>
<comment type="caution">
    <text evidence="1">The sequence shown here is derived from an EMBL/GenBank/DDBJ whole genome shotgun (WGS) entry which is preliminary data.</text>
</comment>
<keyword evidence="2" id="KW-1185">Reference proteome</keyword>
<evidence type="ECO:0000313" key="2">
    <source>
        <dbReference type="Proteomes" id="UP001575105"/>
    </source>
</evidence>
<accession>A0ABV4U7Z3</accession>
<dbReference type="Proteomes" id="UP001575105">
    <property type="component" value="Unassembled WGS sequence"/>
</dbReference>
<organism evidence="1 2">
    <name type="scientific">Natronomicrosphaera hydrolytica</name>
    <dbReference type="NCBI Taxonomy" id="3242702"/>
    <lineage>
        <taxon>Bacteria</taxon>
        <taxon>Pseudomonadati</taxon>
        <taxon>Planctomycetota</taxon>
        <taxon>Phycisphaerae</taxon>
        <taxon>Phycisphaerales</taxon>
        <taxon>Phycisphaeraceae</taxon>
        <taxon>Natronomicrosphaera</taxon>
    </lineage>
</organism>
<proteinExistence type="predicted"/>
<gene>
    <name evidence="1" type="ORF">ACERK3_15645</name>
</gene>